<name>A0A917ITE4_9BACT</name>
<protein>
    <submittedName>
        <fullName evidence="1">Uncharacterized protein</fullName>
    </submittedName>
</protein>
<evidence type="ECO:0000313" key="1">
    <source>
        <dbReference type="EMBL" id="GGH61932.1"/>
    </source>
</evidence>
<evidence type="ECO:0000313" key="2">
    <source>
        <dbReference type="Proteomes" id="UP000627292"/>
    </source>
</evidence>
<reference evidence="1" key="2">
    <citation type="submission" date="2020-09" db="EMBL/GenBank/DDBJ databases">
        <authorList>
            <person name="Sun Q."/>
            <person name="Zhou Y."/>
        </authorList>
    </citation>
    <scope>NUCLEOTIDE SEQUENCE</scope>
    <source>
        <strain evidence="1">CGMCC 1.15290</strain>
    </source>
</reference>
<dbReference type="EMBL" id="BMIB01000001">
    <property type="protein sequence ID" value="GGH61932.1"/>
    <property type="molecule type" value="Genomic_DNA"/>
</dbReference>
<dbReference type="AlphaFoldDB" id="A0A917ITE4"/>
<proteinExistence type="predicted"/>
<sequence>MNLLPGQPNALPQQPQSIALTELTHIVYELAGSSRRELLYDANTLVHHIEALVTESIDNIHTLSQELMPDMYEALTNRCQVVASLAPLVKRSQQLQRYPEAVGKNIIEGLEYLCLVFHRQLYRLFPSDYQLPYSYLKMEVVNAGMQYQRLLSLYPDNQLLKAMLRPIDKFVHHTSANNTKKCIEYNNILLSNIKLWQRKKGAQDELYEIALAMNLNCPRFMHHMASEAGLMLQSFEKSADKGAYIDRLQKLFLHACTSTKWKASAYGAYLPDAEAVATQVQKWLSHQSDLVKLEIAEPVGTVGTNRIEMQEDAVFFSVLFRVMIIEGLTKLKKVAPVFRIICSVISFGKTAVPSSERMITIASRRIESAVLDKLEAFFERCLLRVRKIRKNGGKFPEEGE</sequence>
<gene>
    <name evidence="1" type="ORF">GCM10011379_11400</name>
</gene>
<reference evidence="1" key="1">
    <citation type="journal article" date="2014" name="Int. J. Syst. Evol. Microbiol.">
        <title>Complete genome sequence of Corynebacterium casei LMG S-19264T (=DSM 44701T), isolated from a smear-ripened cheese.</title>
        <authorList>
            <consortium name="US DOE Joint Genome Institute (JGI-PGF)"/>
            <person name="Walter F."/>
            <person name="Albersmeier A."/>
            <person name="Kalinowski J."/>
            <person name="Ruckert C."/>
        </authorList>
    </citation>
    <scope>NUCLEOTIDE SEQUENCE</scope>
    <source>
        <strain evidence="1">CGMCC 1.15290</strain>
    </source>
</reference>
<comment type="caution">
    <text evidence="1">The sequence shown here is derived from an EMBL/GenBank/DDBJ whole genome shotgun (WGS) entry which is preliminary data.</text>
</comment>
<dbReference type="Proteomes" id="UP000627292">
    <property type="component" value="Unassembled WGS sequence"/>
</dbReference>
<organism evidence="1 2">
    <name type="scientific">Filimonas zeae</name>
    <dbReference type="NCBI Taxonomy" id="1737353"/>
    <lineage>
        <taxon>Bacteria</taxon>
        <taxon>Pseudomonadati</taxon>
        <taxon>Bacteroidota</taxon>
        <taxon>Chitinophagia</taxon>
        <taxon>Chitinophagales</taxon>
        <taxon>Chitinophagaceae</taxon>
        <taxon>Filimonas</taxon>
    </lineage>
</organism>
<accession>A0A917ITE4</accession>
<keyword evidence="2" id="KW-1185">Reference proteome</keyword>